<dbReference type="OrthoDB" id="6307329at2"/>
<name>A0A364Y3E7_9BACT</name>
<gene>
    <name evidence="1" type="ORF">DQQ10_10380</name>
</gene>
<evidence type="ECO:0008006" key="3">
    <source>
        <dbReference type="Google" id="ProtNLM"/>
    </source>
</evidence>
<dbReference type="AlphaFoldDB" id="A0A364Y3E7"/>
<keyword evidence="2" id="KW-1185">Reference proteome</keyword>
<organism evidence="1 2">
    <name type="scientific">Pseudochryseolinea flava</name>
    <dbReference type="NCBI Taxonomy" id="2059302"/>
    <lineage>
        <taxon>Bacteria</taxon>
        <taxon>Pseudomonadati</taxon>
        <taxon>Bacteroidota</taxon>
        <taxon>Cytophagia</taxon>
        <taxon>Cytophagales</taxon>
        <taxon>Fulvivirgaceae</taxon>
        <taxon>Pseudochryseolinea</taxon>
    </lineage>
</organism>
<sequence>MGKATALFSVIFPANVLYLTSFLDSLSKQTDQDFDVLLVVDGVDDIDVRLKKHALSFSVKTFHCTGSIAEIRRQGLKWLGTLSYTNVIFQDADDLLHDDRVFVCKKYLAQYNVVVNDLVPFTDQGLMGGSGFWENRLQHETEFSQTDIQTCNFVGLGNTAVRTSVINEIHIPDQIKVVDWFLFYHWLDESPGIFIHDGKVLYRQHDHNLAGLQVVSVERLRNIVDVKLVHYASLVQRFSELMPMLQESEHLKLKLKDARFAQKSVDYLNTKRINYFWWEETEYLHE</sequence>
<protein>
    <recommendedName>
        <fullName evidence="3">Glycosyltransferase 2-like domain-containing protein</fullName>
    </recommendedName>
</protein>
<dbReference type="InterPro" id="IPR029044">
    <property type="entry name" value="Nucleotide-diphossugar_trans"/>
</dbReference>
<dbReference type="Proteomes" id="UP000251889">
    <property type="component" value="Unassembled WGS sequence"/>
</dbReference>
<dbReference type="RefSeq" id="WP_112746792.1">
    <property type="nucleotide sequence ID" value="NZ_QMFY01000004.1"/>
</dbReference>
<dbReference type="Gene3D" id="3.90.550.10">
    <property type="entry name" value="Spore Coat Polysaccharide Biosynthesis Protein SpsA, Chain A"/>
    <property type="match status" value="1"/>
</dbReference>
<proteinExistence type="predicted"/>
<reference evidence="1 2" key="1">
    <citation type="submission" date="2018-06" db="EMBL/GenBank/DDBJ databases">
        <title>Chryseolinea flavus sp. nov., a member of the phylum Bacteroidetes isolated from soil.</title>
        <authorList>
            <person name="Li Y."/>
            <person name="Wang J."/>
        </authorList>
    </citation>
    <scope>NUCLEOTIDE SEQUENCE [LARGE SCALE GENOMIC DNA]</scope>
    <source>
        <strain evidence="1 2">SDU1-6</strain>
    </source>
</reference>
<dbReference type="EMBL" id="QMFY01000004">
    <property type="protein sequence ID" value="RAW01306.1"/>
    <property type="molecule type" value="Genomic_DNA"/>
</dbReference>
<evidence type="ECO:0000313" key="1">
    <source>
        <dbReference type="EMBL" id="RAW01306.1"/>
    </source>
</evidence>
<evidence type="ECO:0000313" key="2">
    <source>
        <dbReference type="Proteomes" id="UP000251889"/>
    </source>
</evidence>
<dbReference type="SUPFAM" id="SSF53448">
    <property type="entry name" value="Nucleotide-diphospho-sugar transferases"/>
    <property type="match status" value="1"/>
</dbReference>
<accession>A0A364Y3E7</accession>
<comment type="caution">
    <text evidence="1">The sequence shown here is derived from an EMBL/GenBank/DDBJ whole genome shotgun (WGS) entry which is preliminary data.</text>
</comment>